<name>A0A0Q3K7Y2_BRADI</name>
<dbReference type="InParanoid" id="A0A0Q3K7Y2"/>
<reference evidence="2 3" key="1">
    <citation type="journal article" date="2010" name="Nature">
        <title>Genome sequencing and analysis of the model grass Brachypodium distachyon.</title>
        <authorList>
            <consortium name="International Brachypodium Initiative"/>
        </authorList>
    </citation>
    <scope>NUCLEOTIDE SEQUENCE [LARGE SCALE GENOMIC DNA]</scope>
    <source>
        <strain evidence="2 3">Bd21</strain>
    </source>
</reference>
<accession>A0A0Q3K7Y2</accession>
<dbReference type="AlphaFoldDB" id="A0A0Q3K7Y2"/>
<evidence type="ECO:0000256" key="1">
    <source>
        <dbReference type="SAM" id="MobiDB-lite"/>
    </source>
</evidence>
<feature type="compositionally biased region" description="Gly residues" evidence="1">
    <location>
        <begin position="44"/>
        <end position="74"/>
    </location>
</feature>
<evidence type="ECO:0000313" key="3">
    <source>
        <dbReference type="EnsemblPlants" id="KQK06961"/>
    </source>
</evidence>
<dbReference type="Gramene" id="KQK06961">
    <property type="protein sequence ID" value="KQK06961"/>
    <property type="gene ID" value="BRADI_2g31907v3"/>
</dbReference>
<feature type="region of interest" description="Disordered" evidence="1">
    <location>
        <begin position="1"/>
        <end position="113"/>
    </location>
</feature>
<protein>
    <submittedName>
        <fullName evidence="2 3">Uncharacterized protein</fullName>
    </submittedName>
</protein>
<keyword evidence="4" id="KW-1185">Reference proteome</keyword>
<dbReference type="EnsemblPlants" id="KQK06961">
    <property type="protein sequence ID" value="KQK06961"/>
    <property type="gene ID" value="BRADI_2g31907v3"/>
</dbReference>
<proteinExistence type="predicted"/>
<reference evidence="2" key="2">
    <citation type="submission" date="2017-06" db="EMBL/GenBank/DDBJ databases">
        <title>WGS assembly of Brachypodium distachyon.</title>
        <authorList>
            <consortium name="The International Brachypodium Initiative"/>
            <person name="Lucas S."/>
            <person name="Harmon-Smith M."/>
            <person name="Lail K."/>
            <person name="Tice H."/>
            <person name="Grimwood J."/>
            <person name="Bruce D."/>
            <person name="Barry K."/>
            <person name="Shu S."/>
            <person name="Lindquist E."/>
            <person name="Wang M."/>
            <person name="Pitluck S."/>
            <person name="Vogel J.P."/>
            <person name="Garvin D.F."/>
            <person name="Mockler T.C."/>
            <person name="Schmutz J."/>
            <person name="Rokhsar D."/>
            <person name="Bevan M.W."/>
        </authorList>
    </citation>
    <scope>NUCLEOTIDE SEQUENCE</scope>
    <source>
        <strain evidence="2">Bd21</strain>
    </source>
</reference>
<feature type="compositionally biased region" description="Basic residues" evidence="1">
    <location>
        <begin position="1"/>
        <end position="13"/>
    </location>
</feature>
<sequence>MGGGRRRRAGGGRRRADGGRRRRAGGGRRAGEGRQGGRRRRAGGGRQGGRCAGGGRCHAGGGRQGGRSAGGASQGGRLRRARVEAASGGWRRRASLVEGGTQGGRHGGSRERSGGWLRLAGAATECIGGGGGSARWGGRKRHIRGNYFPCAREVAASSLGFRARPRHIYFTSPHVHVPAAKVPPSIFPGSLAASKISDFCRQMPACVSQLLPADTLLS</sequence>
<dbReference type="Proteomes" id="UP000008810">
    <property type="component" value="Chromosome 2"/>
</dbReference>
<reference evidence="3" key="3">
    <citation type="submission" date="2018-08" db="UniProtKB">
        <authorList>
            <consortium name="EnsemblPlants"/>
        </authorList>
    </citation>
    <scope>IDENTIFICATION</scope>
    <source>
        <strain evidence="3">cv. Bd21</strain>
    </source>
</reference>
<evidence type="ECO:0000313" key="2">
    <source>
        <dbReference type="EMBL" id="KQK06961.2"/>
    </source>
</evidence>
<dbReference type="EMBL" id="CM000881">
    <property type="protein sequence ID" value="KQK06961.2"/>
    <property type="molecule type" value="Genomic_DNA"/>
</dbReference>
<evidence type="ECO:0000313" key="4">
    <source>
        <dbReference type="Proteomes" id="UP000008810"/>
    </source>
</evidence>
<organism evidence="2">
    <name type="scientific">Brachypodium distachyon</name>
    <name type="common">Purple false brome</name>
    <name type="synonym">Trachynia distachya</name>
    <dbReference type="NCBI Taxonomy" id="15368"/>
    <lineage>
        <taxon>Eukaryota</taxon>
        <taxon>Viridiplantae</taxon>
        <taxon>Streptophyta</taxon>
        <taxon>Embryophyta</taxon>
        <taxon>Tracheophyta</taxon>
        <taxon>Spermatophyta</taxon>
        <taxon>Magnoliopsida</taxon>
        <taxon>Liliopsida</taxon>
        <taxon>Poales</taxon>
        <taxon>Poaceae</taxon>
        <taxon>BOP clade</taxon>
        <taxon>Pooideae</taxon>
        <taxon>Stipodae</taxon>
        <taxon>Brachypodieae</taxon>
        <taxon>Brachypodium</taxon>
    </lineage>
</organism>
<gene>
    <name evidence="2" type="ORF">BRADI_2g31907v3</name>
</gene>